<feature type="transmembrane region" description="Helical" evidence="8">
    <location>
        <begin position="295"/>
        <end position="313"/>
    </location>
</feature>
<dbReference type="InterPro" id="IPR013657">
    <property type="entry name" value="SCL35B1-4/HUT1"/>
</dbReference>
<comment type="subcellular location">
    <subcellularLocation>
        <location evidence="1">Membrane</location>
        <topology evidence="1">Multi-pass membrane protein</topology>
    </subcellularLocation>
</comment>
<reference evidence="9 11" key="1">
    <citation type="journal article" date="2006" name="Proc. Natl. Acad. Sci. U.S.A.">
        <title>Genome analysis of the smallest free-living eukaryote Ostreococcus tauri unveils many unique features.</title>
        <authorList>
            <person name="Derelle E."/>
            <person name="Ferraz C."/>
            <person name="Rombauts S."/>
            <person name="Rouze P."/>
            <person name="Worden A.Z."/>
            <person name="Robbens S."/>
            <person name="Partensky F."/>
            <person name="Degroeve S."/>
            <person name="Echeynie S."/>
            <person name="Cooke R."/>
            <person name="Saeys Y."/>
            <person name="Wuyts J."/>
            <person name="Jabbari K."/>
            <person name="Bowler C."/>
            <person name="Panaud O."/>
            <person name="Piegu B."/>
            <person name="Ball S.G."/>
            <person name="Ral J.-P."/>
            <person name="Bouget F.-Y."/>
            <person name="Piganeau G."/>
            <person name="De Baets B."/>
            <person name="Picard A."/>
            <person name="Delseny M."/>
            <person name="Demaille J."/>
            <person name="Van de Peer Y."/>
            <person name="Moreau H."/>
        </authorList>
    </citation>
    <scope>NUCLEOTIDE SEQUENCE [LARGE SCALE GENOMIC DNA]</scope>
    <source>
        <strain evidence="9 11">OTTH0595</strain>
    </source>
</reference>
<dbReference type="EMBL" id="KZ155778">
    <property type="protein sequence ID" value="OUS47461.1"/>
    <property type="molecule type" value="Genomic_DNA"/>
</dbReference>
<dbReference type="InParanoid" id="Q015J9"/>
<keyword evidence="10" id="KW-0762">Sugar transport</keyword>
<sequence>MAIARAVELGVAVAGVFAAFGAFAVAQEDVYKRTYGDGRFAATFFVLACERAVNCAFALLGLILVGGSGVVVPRRDVLSSGASQMLAMAASNEALRYVSYPTQVLGKSCKMVPVVVGGLVLGGRTFTASQYMSTAFITIGVVVFNLGADARRASGVDSAYGLTLIGVSLVMDAITGGLQDRVKRSTKALNQGRANARPSVYESMLYTNLSGAVVAVGFALVTRQMETGLRACLEHAELARAVLVYSFASAIGQNFIYYTITNFDVLVLTTVTTTRKIFSTVYSVFRDPSNELNRTQWFGCSLVFTFLALDAVTSSLRSGVARKTADVTKSAPSKSQKALDSASSTTIRRRSARRAS</sequence>
<dbReference type="GO" id="GO:0005460">
    <property type="term" value="F:UDP-glucose transmembrane transporter activity"/>
    <property type="evidence" value="ECO:0007669"/>
    <property type="project" value="TreeGrafter"/>
</dbReference>
<dbReference type="RefSeq" id="XP_003080263.1">
    <property type="nucleotide sequence ID" value="XM_003080215.1"/>
</dbReference>
<dbReference type="PANTHER" id="PTHR10778:SF18">
    <property type="entry name" value="SUGAR PHOSPHATE TRANSPORTER DOMAIN-CONTAINING PROTEIN"/>
    <property type="match status" value="1"/>
</dbReference>
<evidence type="ECO:0000313" key="11">
    <source>
        <dbReference type="Proteomes" id="UP000009170"/>
    </source>
</evidence>
<feature type="transmembrane region" description="Helical" evidence="8">
    <location>
        <begin position="128"/>
        <end position="147"/>
    </location>
</feature>
<reference evidence="9" key="2">
    <citation type="journal article" date="2014" name="BMC Genomics">
        <title>An improved genome of the model marine alga Ostreococcus tauri unfolds by assessing Illumina de novo assemblies.</title>
        <authorList>
            <person name="Blanc-Mathieu R."/>
            <person name="Verhelst B."/>
            <person name="Derelle E."/>
            <person name="Rombauts S."/>
            <person name="Bouget F.Y."/>
            <person name="Carre I."/>
            <person name="Chateau A."/>
            <person name="Eyre-Walker A."/>
            <person name="Grimsley N."/>
            <person name="Moreau H."/>
            <person name="Piegu B."/>
            <person name="Rivals E."/>
            <person name="Schackwitz W."/>
            <person name="Van de Peer Y."/>
            <person name="Piganeau G."/>
        </authorList>
    </citation>
    <scope>NUCLEOTIDE SEQUENCE</scope>
    <source>
        <strain evidence="9">RCC4221</strain>
    </source>
</reference>
<protein>
    <submittedName>
        <fullName evidence="10">Endoplasmic reticulum nucleotide sugar transporter</fullName>
    </submittedName>
    <submittedName>
        <fullName evidence="9">UAA transporter</fullName>
    </submittedName>
</protein>
<feature type="region of interest" description="Disordered" evidence="7">
    <location>
        <begin position="327"/>
        <end position="356"/>
    </location>
</feature>
<keyword evidence="3" id="KW-0813">Transport</keyword>
<evidence type="ECO:0000256" key="6">
    <source>
        <dbReference type="ARBA" id="ARBA00023136"/>
    </source>
</evidence>
<dbReference type="Proteomes" id="UP000195557">
    <property type="component" value="Unassembled WGS sequence"/>
</dbReference>
<proteinExistence type="inferred from homology"/>
<evidence type="ECO:0000256" key="3">
    <source>
        <dbReference type="ARBA" id="ARBA00022448"/>
    </source>
</evidence>
<organism evidence="9 11">
    <name type="scientific">Ostreococcus tauri</name>
    <name type="common">Marine green alga</name>
    <dbReference type="NCBI Taxonomy" id="70448"/>
    <lineage>
        <taxon>Eukaryota</taxon>
        <taxon>Viridiplantae</taxon>
        <taxon>Chlorophyta</taxon>
        <taxon>Mamiellophyceae</taxon>
        <taxon>Mamiellales</taxon>
        <taxon>Bathycoccaceae</taxon>
        <taxon>Ostreococcus</taxon>
    </lineage>
</organism>
<accession>A0A454XK69</accession>
<evidence type="ECO:0000256" key="5">
    <source>
        <dbReference type="ARBA" id="ARBA00022989"/>
    </source>
</evidence>
<feature type="transmembrane region" description="Helical" evidence="8">
    <location>
        <begin position="40"/>
        <end position="65"/>
    </location>
</feature>
<accession>A0A1Y5IDA3</accession>
<name>Q015J9_OSTTA</name>
<keyword evidence="5 8" id="KW-1133">Transmembrane helix</keyword>
<dbReference type="GO" id="GO:0005789">
    <property type="term" value="C:endoplasmic reticulum membrane"/>
    <property type="evidence" value="ECO:0007669"/>
    <property type="project" value="TreeGrafter"/>
</dbReference>
<dbReference type="GO" id="GO:0005459">
    <property type="term" value="F:UDP-galactose transmembrane transporter activity"/>
    <property type="evidence" value="ECO:0007669"/>
    <property type="project" value="TreeGrafter"/>
</dbReference>
<comment type="similarity">
    <text evidence="2">Belongs to the nucleotide-sugar transporter family. UDP-galactose:UMP antiporter (TC 2.A.7.11) subfamily.</text>
</comment>
<reference evidence="10" key="3">
    <citation type="submission" date="2017-04" db="EMBL/GenBank/DDBJ databases">
        <title>Population genomics of picophytoplankton unveils novel chromosome hypervariability.</title>
        <authorList>
            <consortium name="DOE Joint Genome Institute"/>
            <person name="Blanc-Mathieu R."/>
            <person name="Krasovec M."/>
            <person name="Hebrard M."/>
            <person name="Yau S."/>
            <person name="Desgranges E."/>
            <person name="Martin J."/>
            <person name="Schackwitz W."/>
            <person name="Kuo A."/>
            <person name="Salin G."/>
            <person name="Donnadieu C."/>
            <person name="Desdevises Y."/>
            <person name="Sanchez-Ferandin S."/>
            <person name="Moreau H."/>
            <person name="Rivals E."/>
            <person name="Grigoriev I.V."/>
            <person name="Grimsley N."/>
            <person name="Eyre-Walker A."/>
            <person name="Piganeau G."/>
        </authorList>
    </citation>
    <scope>NUCLEOTIDE SEQUENCE [LARGE SCALE GENOMIC DNA]</scope>
    <source>
        <strain evidence="10">RCC 1115</strain>
    </source>
</reference>
<dbReference type="AlphaFoldDB" id="Q015J9"/>
<gene>
    <name evidence="10" type="ORF">BE221DRAFT_191028</name>
    <name evidence="9" type="ORF">OT_ostta07g01670</name>
</gene>
<evidence type="ECO:0000256" key="2">
    <source>
        <dbReference type="ARBA" id="ARBA00008349"/>
    </source>
</evidence>
<evidence type="ECO:0000256" key="8">
    <source>
        <dbReference type="SAM" id="Phobius"/>
    </source>
</evidence>
<feature type="compositionally biased region" description="Basic residues" evidence="7">
    <location>
        <begin position="347"/>
        <end position="356"/>
    </location>
</feature>
<dbReference type="Pfam" id="PF08449">
    <property type="entry name" value="UAA"/>
    <property type="match status" value="1"/>
</dbReference>
<dbReference type="EMBL" id="CAID01000007">
    <property type="protein sequence ID" value="CAL54430.1"/>
    <property type="molecule type" value="Genomic_DNA"/>
</dbReference>
<dbReference type="Proteomes" id="UP000009170">
    <property type="component" value="Unassembled WGS sequence"/>
</dbReference>
<accession>Q015J9</accession>
<feature type="transmembrane region" description="Helical" evidence="8">
    <location>
        <begin position="203"/>
        <end position="221"/>
    </location>
</feature>
<evidence type="ECO:0000313" key="9">
    <source>
        <dbReference type="EMBL" id="CAL54430.1"/>
    </source>
</evidence>
<feature type="transmembrane region" description="Helical" evidence="8">
    <location>
        <begin position="242"/>
        <end position="260"/>
    </location>
</feature>
<keyword evidence="6 8" id="KW-0472">Membrane</keyword>
<feature type="transmembrane region" description="Helical" evidence="8">
    <location>
        <begin position="159"/>
        <end position="178"/>
    </location>
</feature>
<dbReference type="GO" id="GO:0000139">
    <property type="term" value="C:Golgi membrane"/>
    <property type="evidence" value="ECO:0007669"/>
    <property type="project" value="TreeGrafter"/>
</dbReference>
<evidence type="ECO:0000256" key="1">
    <source>
        <dbReference type="ARBA" id="ARBA00004141"/>
    </source>
</evidence>
<keyword evidence="11" id="KW-1185">Reference proteome</keyword>
<dbReference type="KEGG" id="ota:OT_ostta07g01670"/>
<keyword evidence="4 8" id="KW-0812">Transmembrane</keyword>
<dbReference type="PANTHER" id="PTHR10778">
    <property type="entry name" value="SOLUTE CARRIER FAMILY 35 MEMBER B"/>
    <property type="match status" value="1"/>
</dbReference>
<dbReference type="OrthoDB" id="1601at2759"/>
<evidence type="ECO:0000256" key="4">
    <source>
        <dbReference type="ARBA" id="ARBA00022692"/>
    </source>
</evidence>
<evidence type="ECO:0000313" key="10">
    <source>
        <dbReference type="EMBL" id="OUS47461.1"/>
    </source>
</evidence>
<evidence type="ECO:0000256" key="7">
    <source>
        <dbReference type="SAM" id="MobiDB-lite"/>
    </source>
</evidence>
<dbReference type="GeneID" id="9836621"/>